<dbReference type="EC" id="2.7.1.180" evidence="2"/>
<dbReference type="RefSeq" id="WP_218917716.1">
    <property type="nucleotide sequence ID" value="NZ_CP015079.1"/>
</dbReference>
<accession>A0A1A9GQ74</accession>
<evidence type="ECO:0000313" key="12">
    <source>
        <dbReference type="Proteomes" id="UP000077868"/>
    </source>
</evidence>
<dbReference type="PANTHER" id="PTHR30040">
    <property type="entry name" value="THIAMINE BIOSYNTHESIS LIPOPROTEIN APBE"/>
    <property type="match status" value="1"/>
</dbReference>
<keyword evidence="6" id="KW-0479">Metal-binding</keyword>
<dbReference type="InterPro" id="IPR024932">
    <property type="entry name" value="ApbE"/>
</dbReference>
<protein>
    <recommendedName>
        <fullName evidence="3">FAD:protein FMN transferase</fullName>
        <ecNumber evidence="2">2.7.1.180</ecNumber>
    </recommendedName>
    <alternativeName>
        <fullName evidence="9">Flavin transferase</fullName>
    </alternativeName>
</protein>
<dbReference type="Pfam" id="PF02424">
    <property type="entry name" value="ApbE"/>
    <property type="match status" value="1"/>
</dbReference>
<dbReference type="GO" id="GO:0046872">
    <property type="term" value="F:metal ion binding"/>
    <property type="evidence" value="ECO:0007669"/>
    <property type="project" value="UniProtKB-KW"/>
</dbReference>
<dbReference type="KEGG" id="ndk:I601_4068"/>
<reference evidence="11 12" key="1">
    <citation type="submission" date="2016-03" db="EMBL/GenBank/DDBJ databases">
        <title>Complete genome sequence of a soil Actinobacterium, Nocardioides dokdonensis FR1436.</title>
        <authorList>
            <person name="Kwon S.-K."/>
            <person name="Kim K."/>
            <person name="Kim J.F."/>
        </authorList>
    </citation>
    <scope>NUCLEOTIDE SEQUENCE [LARGE SCALE GENOMIC DNA]</scope>
    <source>
        <strain evidence="11 12">FR1436</strain>
    </source>
</reference>
<dbReference type="Proteomes" id="UP000077868">
    <property type="component" value="Chromosome"/>
</dbReference>
<dbReference type="Gene3D" id="3.10.520.10">
    <property type="entry name" value="ApbE-like domains"/>
    <property type="match status" value="2"/>
</dbReference>
<dbReference type="PANTHER" id="PTHR30040:SF2">
    <property type="entry name" value="FAD:PROTEIN FMN TRANSFERASE"/>
    <property type="match status" value="1"/>
</dbReference>
<sequence length="259" mass="27646">MSAVLDDEIRGSRRIVSVMGTVFSVDVRDLALDSEAVDRVVGWWRWVDATFSTYRSDSQVVELGDGRRGLEDCAVEVRDVLALCRDATEASDGYFTAEPGGRLDPTGLVKGWSVEVASRMLHGAGSRVHCIAAGGDLRSSGSPAPGRPWRLGVVDPFDRTRVAAVVVGHDLAVATSGTAERGPHIVDPVRRRPATELASVTLVGADLTHVDAMATAVFAMGERCRTWLARRPDLGALVVGADGRAWVQQPCAGARIEVC</sequence>
<keyword evidence="4" id="KW-0285">Flavoprotein</keyword>
<evidence type="ECO:0000256" key="6">
    <source>
        <dbReference type="ARBA" id="ARBA00022723"/>
    </source>
</evidence>
<evidence type="ECO:0000256" key="7">
    <source>
        <dbReference type="ARBA" id="ARBA00022827"/>
    </source>
</evidence>
<evidence type="ECO:0000256" key="5">
    <source>
        <dbReference type="ARBA" id="ARBA00022679"/>
    </source>
</evidence>
<comment type="catalytic activity">
    <reaction evidence="10">
        <text>L-threonyl-[protein] + FAD = FMN-L-threonyl-[protein] + AMP + H(+)</text>
        <dbReference type="Rhea" id="RHEA:36847"/>
        <dbReference type="Rhea" id="RHEA-COMP:11060"/>
        <dbReference type="Rhea" id="RHEA-COMP:11061"/>
        <dbReference type="ChEBI" id="CHEBI:15378"/>
        <dbReference type="ChEBI" id="CHEBI:30013"/>
        <dbReference type="ChEBI" id="CHEBI:57692"/>
        <dbReference type="ChEBI" id="CHEBI:74257"/>
        <dbReference type="ChEBI" id="CHEBI:456215"/>
        <dbReference type="EC" id="2.7.1.180"/>
    </reaction>
</comment>
<dbReference type="PATRIC" id="fig|1300347.3.peg.4074"/>
<evidence type="ECO:0000256" key="9">
    <source>
        <dbReference type="ARBA" id="ARBA00031306"/>
    </source>
</evidence>
<dbReference type="STRING" id="1300347.I601_4068"/>
<proteinExistence type="predicted"/>
<keyword evidence="7" id="KW-0274">FAD</keyword>
<evidence type="ECO:0000313" key="11">
    <source>
        <dbReference type="EMBL" id="ANH40464.1"/>
    </source>
</evidence>
<name>A0A1A9GQ74_9ACTN</name>
<comment type="cofactor">
    <cofactor evidence="1">
        <name>Mg(2+)</name>
        <dbReference type="ChEBI" id="CHEBI:18420"/>
    </cofactor>
</comment>
<evidence type="ECO:0000256" key="2">
    <source>
        <dbReference type="ARBA" id="ARBA00011955"/>
    </source>
</evidence>
<dbReference type="InterPro" id="IPR003374">
    <property type="entry name" value="ApbE-like_sf"/>
</dbReference>
<dbReference type="AlphaFoldDB" id="A0A1A9GQ74"/>
<organism evidence="11 12">
    <name type="scientific">Nocardioides dokdonensis FR1436</name>
    <dbReference type="NCBI Taxonomy" id="1300347"/>
    <lineage>
        <taxon>Bacteria</taxon>
        <taxon>Bacillati</taxon>
        <taxon>Actinomycetota</taxon>
        <taxon>Actinomycetes</taxon>
        <taxon>Propionibacteriales</taxon>
        <taxon>Nocardioidaceae</taxon>
        <taxon>Nocardioides</taxon>
    </lineage>
</organism>
<evidence type="ECO:0000256" key="4">
    <source>
        <dbReference type="ARBA" id="ARBA00022630"/>
    </source>
</evidence>
<gene>
    <name evidence="11" type="primary">apbE</name>
    <name evidence="11" type="ORF">I601_4068</name>
</gene>
<evidence type="ECO:0000256" key="10">
    <source>
        <dbReference type="ARBA" id="ARBA00048540"/>
    </source>
</evidence>
<dbReference type="EMBL" id="CP015079">
    <property type="protein sequence ID" value="ANH40464.1"/>
    <property type="molecule type" value="Genomic_DNA"/>
</dbReference>
<keyword evidence="11" id="KW-0449">Lipoprotein</keyword>
<evidence type="ECO:0000256" key="8">
    <source>
        <dbReference type="ARBA" id="ARBA00022842"/>
    </source>
</evidence>
<keyword evidence="12" id="KW-1185">Reference proteome</keyword>
<dbReference type="GO" id="GO:0016740">
    <property type="term" value="F:transferase activity"/>
    <property type="evidence" value="ECO:0007669"/>
    <property type="project" value="UniProtKB-KW"/>
</dbReference>
<evidence type="ECO:0000256" key="3">
    <source>
        <dbReference type="ARBA" id="ARBA00016337"/>
    </source>
</evidence>
<evidence type="ECO:0000256" key="1">
    <source>
        <dbReference type="ARBA" id="ARBA00001946"/>
    </source>
</evidence>
<keyword evidence="8" id="KW-0460">Magnesium</keyword>
<dbReference type="SUPFAM" id="SSF143631">
    <property type="entry name" value="ApbE-like"/>
    <property type="match status" value="1"/>
</dbReference>
<keyword evidence="5" id="KW-0808">Transferase</keyword>